<keyword evidence="1" id="KW-0479">Metal-binding</keyword>
<evidence type="ECO:0008006" key="9">
    <source>
        <dbReference type="Google" id="ProtNLM"/>
    </source>
</evidence>
<keyword evidence="4" id="KW-0175">Coiled coil</keyword>
<dbReference type="SUPFAM" id="SSF57850">
    <property type="entry name" value="RING/U-box"/>
    <property type="match status" value="1"/>
</dbReference>
<dbReference type="PROSITE" id="PS01357">
    <property type="entry name" value="ZF_ZZ_1"/>
    <property type="match status" value="1"/>
</dbReference>
<accession>A0A7S4N9K1</accession>
<gene>
    <name evidence="8" type="ORF">NAES01612_LOCUS2074</name>
</gene>
<evidence type="ECO:0000256" key="2">
    <source>
        <dbReference type="ARBA" id="ARBA00022771"/>
    </source>
</evidence>
<dbReference type="Pfam" id="PF00569">
    <property type="entry name" value="ZZ"/>
    <property type="match status" value="1"/>
</dbReference>
<protein>
    <recommendedName>
        <fullName evidence="9">ZZ-type domain-containing protein</fullName>
    </recommendedName>
</protein>
<sequence>MDRVTLKLKYEGIVRRVPLKKVSMEEVNNIVFSMYKIDNYKLSYTDDEGDKILVECDSELQEALAVSIQSTKVPLIRLDVTKIEKKEEKKEEKEEDYIKCLEEESRKTPEIEDLEKKMESMAIGGMCHVCKLREVRLACLTCEDYALCENCHFENIVFRSHHNPTHVFRSHFTANVNPNVVVERVVTIEPLKEEEEKKEEVKEEEKKEEVKEMTEEVKEKEEESLMINPVGALLRLFLGEREEAKEEEVKEEEVEVVEEVPEARRKALEALSPMGFEEKRMNEVLDFVDNNVEAALEILVGDAC</sequence>
<dbReference type="InterPro" id="IPR015940">
    <property type="entry name" value="UBA"/>
</dbReference>
<dbReference type="InterPro" id="IPR053793">
    <property type="entry name" value="PB1-like"/>
</dbReference>
<dbReference type="PROSITE" id="PS50030">
    <property type="entry name" value="UBA"/>
    <property type="match status" value="1"/>
</dbReference>
<dbReference type="InterPro" id="IPR009060">
    <property type="entry name" value="UBA-like_sf"/>
</dbReference>
<feature type="coiled-coil region" evidence="4">
    <location>
        <begin position="76"/>
        <end position="104"/>
    </location>
</feature>
<dbReference type="Pfam" id="PF00564">
    <property type="entry name" value="PB1"/>
    <property type="match status" value="1"/>
</dbReference>
<reference evidence="8" key="1">
    <citation type="submission" date="2021-01" db="EMBL/GenBank/DDBJ databases">
        <authorList>
            <person name="Corre E."/>
            <person name="Pelletier E."/>
            <person name="Niang G."/>
            <person name="Scheremetjew M."/>
            <person name="Finn R."/>
            <person name="Kale V."/>
            <person name="Holt S."/>
            <person name="Cochrane G."/>
            <person name="Meng A."/>
            <person name="Brown T."/>
            <person name="Cohen L."/>
        </authorList>
    </citation>
    <scope>NUCLEOTIDE SEQUENCE</scope>
    <source>
        <strain evidence="8">SoJaBio B1-5/56/2</strain>
    </source>
</reference>
<dbReference type="Gene3D" id="1.10.8.10">
    <property type="entry name" value="DNA helicase RuvA subunit, C-terminal domain"/>
    <property type="match status" value="1"/>
</dbReference>
<dbReference type="InterPro" id="IPR000433">
    <property type="entry name" value="Znf_ZZ"/>
</dbReference>
<dbReference type="CDD" id="cd05992">
    <property type="entry name" value="PB1"/>
    <property type="match status" value="1"/>
</dbReference>
<evidence type="ECO:0000259" key="6">
    <source>
        <dbReference type="PROSITE" id="PS50030"/>
    </source>
</evidence>
<evidence type="ECO:0000259" key="7">
    <source>
        <dbReference type="PROSITE" id="PS51745"/>
    </source>
</evidence>
<dbReference type="EMBL" id="HBKR01003085">
    <property type="protein sequence ID" value="CAE2273009.1"/>
    <property type="molecule type" value="Transcribed_RNA"/>
</dbReference>
<feature type="region of interest" description="Disordered" evidence="5">
    <location>
        <begin position="195"/>
        <end position="222"/>
    </location>
</feature>
<evidence type="ECO:0000256" key="3">
    <source>
        <dbReference type="ARBA" id="ARBA00022833"/>
    </source>
</evidence>
<dbReference type="InterPro" id="IPR043145">
    <property type="entry name" value="Znf_ZZ_sf"/>
</dbReference>
<evidence type="ECO:0000313" key="8">
    <source>
        <dbReference type="EMBL" id="CAE2273009.1"/>
    </source>
</evidence>
<evidence type="ECO:0000256" key="1">
    <source>
        <dbReference type="ARBA" id="ARBA00022723"/>
    </source>
</evidence>
<feature type="domain" description="PB1" evidence="7">
    <location>
        <begin position="3"/>
        <end position="73"/>
    </location>
</feature>
<keyword evidence="3" id="KW-0862">Zinc</keyword>
<keyword evidence="2" id="KW-0863">Zinc-finger</keyword>
<dbReference type="GO" id="GO:0008270">
    <property type="term" value="F:zinc ion binding"/>
    <property type="evidence" value="ECO:0007669"/>
    <property type="project" value="UniProtKB-KW"/>
</dbReference>
<feature type="domain" description="UBA" evidence="6">
    <location>
        <begin position="259"/>
        <end position="302"/>
    </location>
</feature>
<name>A0A7S4N9K1_9EUKA</name>
<dbReference type="SUPFAM" id="SSF46934">
    <property type="entry name" value="UBA-like"/>
    <property type="match status" value="1"/>
</dbReference>
<dbReference type="SUPFAM" id="SSF54277">
    <property type="entry name" value="CAD &amp; PB1 domains"/>
    <property type="match status" value="1"/>
</dbReference>
<evidence type="ECO:0000256" key="4">
    <source>
        <dbReference type="SAM" id="Coils"/>
    </source>
</evidence>
<dbReference type="AlphaFoldDB" id="A0A7S4N9K1"/>
<dbReference type="Gene3D" id="3.30.60.90">
    <property type="match status" value="1"/>
</dbReference>
<dbReference type="SMART" id="SM00666">
    <property type="entry name" value="PB1"/>
    <property type="match status" value="1"/>
</dbReference>
<proteinExistence type="predicted"/>
<evidence type="ECO:0000256" key="5">
    <source>
        <dbReference type="SAM" id="MobiDB-lite"/>
    </source>
</evidence>
<organism evidence="8">
    <name type="scientific">Paramoeba aestuarina</name>
    <dbReference type="NCBI Taxonomy" id="180227"/>
    <lineage>
        <taxon>Eukaryota</taxon>
        <taxon>Amoebozoa</taxon>
        <taxon>Discosea</taxon>
        <taxon>Flabellinia</taxon>
        <taxon>Dactylopodida</taxon>
        <taxon>Paramoebidae</taxon>
        <taxon>Paramoeba</taxon>
    </lineage>
</organism>
<dbReference type="PROSITE" id="PS51745">
    <property type="entry name" value="PB1"/>
    <property type="match status" value="1"/>
</dbReference>
<dbReference type="Gene3D" id="3.10.20.90">
    <property type="entry name" value="Phosphatidylinositol 3-kinase Catalytic Subunit, Chain A, domain 1"/>
    <property type="match status" value="1"/>
</dbReference>
<dbReference type="InterPro" id="IPR000270">
    <property type="entry name" value="PB1_dom"/>
</dbReference>